<evidence type="ECO:0008006" key="2">
    <source>
        <dbReference type="Google" id="ProtNLM"/>
    </source>
</evidence>
<sequence>MYKNDLVEWLKSSGKLTFTTNDASKALSLKGPSLTRLLSSVARQGIIRKIARSYYYYTSAPVRDIFAIASKIVYPSYIATESAFERYGLSNIIPSIIRVIVTKPHRPVMLNDAKVVFIKFKKENFFGYNESRWISISTVEKAFVDSLYLGEFPFFTDLVGYYKKLESYGHTFNIEKFIGFALRMDSKALINKAGFFLDYIGNGAPAERLHQRIYKKGFVKIDRSGSIFESRKWMIE</sequence>
<protein>
    <recommendedName>
        <fullName evidence="2">Transcriptional regulator</fullName>
    </recommendedName>
</protein>
<reference evidence="1" key="1">
    <citation type="submission" date="2013-08" db="EMBL/GenBank/DDBJ databases">
        <authorList>
            <person name="Mendez C."/>
            <person name="Richter M."/>
            <person name="Ferrer M."/>
            <person name="Sanchez J."/>
        </authorList>
    </citation>
    <scope>NUCLEOTIDE SEQUENCE</scope>
</reference>
<dbReference type="AlphaFoldDB" id="T0ZKJ0"/>
<name>T0ZKJ0_9ZZZZ</name>
<gene>
    <name evidence="1" type="ORF">B2A_09376</name>
</gene>
<accession>T0ZKJ0</accession>
<dbReference type="EMBL" id="AUZZ01006772">
    <property type="protein sequence ID" value="EQD44962.1"/>
    <property type="molecule type" value="Genomic_DNA"/>
</dbReference>
<evidence type="ECO:0000313" key="1">
    <source>
        <dbReference type="EMBL" id="EQD44962.1"/>
    </source>
</evidence>
<proteinExistence type="predicted"/>
<organism evidence="1">
    <name type="scientific">mine drainage metagenome</name>
    <dbReference type="NCBI Taxonomy" id="410659"/>
    <lineage>
        <taxon>unclassified sequences</taxon>
        <taxon>metagenomes</taxon>
        <taxon>ecological metagenomes</taxon>
    </lineage>
</organism>
<comment type="caution">
    <text evidence="1">The sequence shown here is derived from an EMBL/GenBank/DDBJ whole genome shotgun (WGS) entry which is preliminary data.</text>
</comment>
<reference evidence="1" key="2">
    <citation type="journal article" date="2014" name="ISME J.">
        <title>Microbial stratification in low pH oxic and suboxic macroscopic growths along an acid mine drainage.</title>
        <authorList>
            <person name="Mendez-Garcia C."/>
            <person name="Mesa V."/>
            <person name="Sprenger R.R."/>
            <person name="Richter M."/>
            <person name="Diez M.S."/>
            <person name="Solano J."/>
            <person name="Bargiela R."/>
            <person name="Golyshina O.V."/>
            <person name="Manteca A."/>
            <person name="Ramos J.L."/>
            <person name="Gallego J.R."/>
            <person name="Llorente I."/>
            <person name="Martins Dos Santos V.A."/>
            <person name="Jensen O.N."/>
            <person name="Pelaez A.I."/>
            <person name="Sanchez J."/>
            <person name="Ferrer M."/>
        </authorList>
    </citation>
    <scope>NUCLEOTIDE SEQUENCE</scope>
</reference>